<dbReference type="PANTHER" id="PTHR11101">
    <property type="entry name" value="PHOSPHATE TRANSPORTER"/>
    <property type="match status" value="1"/>
</dbReference>
<feature type="transmembrane region" description="Helical" evidence="6">
    <location>
        <begin position="111"/>
        <end position="130"/>
    </location>
</feature>
<keyword evidence="5 6" id="KW-0472">Membrane</keyword>
<proteinExistence type="predicted"/>
<organism evidence="7 8">
    <name type="scientific">Sphingomonas molluscorum</name>
    <dbReference type="NCBI Taxonomy" id="418184"/>
    <lineage>
        <taxon>Bacteria</taxon>
        <taxon>Pseudomonadati</taxon>
        <taxon>Pseudomonadota</taxon>
        <taxon>Alphaproteobacteria</taxon>
        <taxon>Sphingomonadales</taxon>
        <taxon>Sphingomonadaceae</taxon>
        <taxon>Sphingomonas</taxon>
    </lineage>
</organism>
<dbReference type="PANTHER" id="PTHR11101:SF80">
    <property type="entry name" value="PHOSPHATE TRANSPORTER"/>
    <property type="match status" value="1"/>
</dbReference>
<dbReference type="RefSeq" id="WP_132882709.1">
    <property type="nucleotide sequence ID" value="NZ_JBBGZA010000001.1"/>
</dbReference>
<dbReference type="EMBL" id="JBBGZA010000001">
    <property type="protein sequence ID" value="MEJ5094475.1"/>
    <property type="molecule type" value="Genomic_DNA"/>
</dbReference>
<evidence type="ECO:0000256" key="6">
    <source>
        <dbReference type="SAM" id="Phobius"/>
    </source>
</evidence>
<feature type="transmembrane region" description="Helical" evidence="6">
    <location>
        <begin position="142"/>
        <end position="167"/>
    </location>
</feature>
<dbReference type="Pfam" id="PF01384">
    <property type="entry name" value="PHO4"/>
    <property type="match status" value="1"/>
</dbReference>
<dbReference type="InterPro" id="IPR001204">
    <property type="entry name" value="Phos_transporter"/>
</dbReference>
<evidence type="ECO:0000256" key="3">
    <source>
        <dbReference type="ARBA" id="ARBA00022692"/>
    </source>
</evidence>
<keyword evidence="3 6" id="KW-0812">Transmembrane</keyword>
<keyword evidence="4 6" id="KW-1133">Transmembrane helix</keyword>
<feature type="transmembrane region" description="Helical" evidence="6">
    <location>
        <begin position="47"/>
        <end position="71"/>
    </location>
</feature>
<evidence type="ECO:0000313" key="8">
    <source>
        <dbReference type="Proteomes" id="UP001380365"/>
    </source>
</evidence>
<accession>A0ABU8Q412</accession>
<sequence>MHELALPLLIGLILVALAFDFLNGLHDAANSIATVVATRLLRPVHAVAFAAVFNFAAYFLTIAFPALHKVADTIGQGLIDKDLITPAVVFGALVGAMFWNVVTWLKGLPSSSSHALVGGMIGSGVAHAGLTGIQWSGLNKTLIAIVLSPTIGMILAMLVMLITSWLFSRASSRTAERSFRVLHLLSSGAYSLSHGLNDAQKTMGIITVLLYSTGYLHGAFEVPHWVAISCYIAIALGTLTGGWKIIETMGSRITKLSQHQGFSASLAGSIVLFCASLLGIPVSTTHTITGAVIGAGTARRASAVRWGVASSVVVAWVITIPASAAVGALFYLLTRLF</sequence>
<comment type="subcellular location">
    <subcellularLocation>
        <location evidence="1">Membrane</location>
        <topology evidence="1">Multi-pass membrane protein</topology>
    </subcellularLocation>
</comment>
<reference evidence="7 8" key="1">
    <citation type="submission" date="2023-12" db="EMBL/GenBank/DDBJ databases">
        <title>Gut-associated functions are favored during microbiome assembly across C. elegans life.</title>
        <authorList>
            <person name="Zimmermann J."/>
        </authorList>
    </citation>
    <scope>NUCLEOTIDE SEQUENCE [LARGE SCALE GENOMIC DNA]</scope>
    <source>
        <strain evidence="7 8">JUb134</strain>
    </source>
</reference>
<evidence type="ECO:0000256" key="4">
    <source>
        <dbReference type="ARBA" id="ARBA00022989"/>
    </source>
</evidence>
<evidence type="ECO:0000256" key="1">
    <source>
        <dbReference type="ARBA" id="ARBA00004141"/>
    </source>
</evidence>
<keyword evidence="8" id="KW-1185">Reference proteome</keyword>
<protein>
    <submittedName>
        <fullName evidence="7">Inorganic phosphate transporter</fullName>
    </submittedName>
</protein>
<feature type="transmembrane region" description="Helical" evidence="6">
    <location>
        <begin position="266"/>
        <end position="293"/>
    </location>
</feature>
<evidence type="ECO:0000256" key="5">
    <source>
        <dbReference type="ARBA" id="ARBA00023136"/>
    </source>
</evidence>
<comment type="caution">
    <text evidence="7">The sequence shown here is derived from an EMBL/GenBank/DDBJ whole genome shotgun (WGS) entry which is preliminary data.</text>
</comment>
<gene>
    <name evidence="7" type="ORF">WH159_07965</name>
</gene>
<feature type="transmembrane region" description="Helical" evidence="6">
    <location>
        <begin position="225"/>
        <end position="246"/>
    </location>
</feature>
<evidence type="ECO:0000256" key="2">
    <source>
        <dbReference type="ARBA" id="ARBA00022448"/>
    </source>
</evidence>
<evidence type="ECO:0000313" key="7">
    <source>
        <dbReference type="EMBL" id="MEJ5094475.1"/>
    </source>
</evidence>
<feature type="transmembrane region" description="Helical" evidence="6">
    <location>
        <begin position="83"/>
        <end position="105"/>
    </location>
</feature>
<name>A0ABU8Q412_9SPHN</name>
<dbReference type="Proteomes" id="UP001380365">
    <property type="component" value="Unassembled WGS sequence"/>
</dbReference>
<feature type="transmembrane region" description="Helical" evidence="6">
    <location>
        <begin position="313"/>
        <end position="333"/>
    </location>
</feature>
<keyword evidence="2" id="KW-0813">Transport</keyword>